<keyword evidence="4" id="KW-1185">Reference proteome</keyword>
<evidence type="ECO:0000313" key="4">
    <source>
        <dbReference type="Proteomes" id="UP000187203"/>
    </source>
</evidence>
<comment type="cofactor">
    <cofactor evidence="1">
        <name>Mn(2+)</name>
        <dbReference type="ChEBI" id="CHEBI:29035"/>
    </cofactor>
</comment>
<dbReference type="InterPro" id="IPR039123">
    <property type="entry name" value="PPTC7"/>
</dbReference>
<dbReference type="SUPFAM" id="SSF81606">
    <property type="entry name" value="PP2C-like"/>
    <property type="match status" value="1"/>
</dbReference>
<evidence type="ECO:0000259" key="2">
    <source>
        <dbReference type="PROSITE" id="PS51746"/>
    </source>
</evidence>
<dbReference type="GO" id="GO:0046872">
    <property type="term" value="F:metal ion binding"/>
    <property type="evidence" value="ECO:0007669"/>
    <property type="project" value="UniProtKB-UniRule"/>
</dbReference>
<dbReference type="PANTHER" id="PTHR12320:SF1">
    <property type="entry name" value="PROTEIN PHOSPHATASE PTC7 HOMOLOG"/>
    <property type="match status" value="1"/>
</dbReference>
<dbReference type="InterPro" id="IPR001932">
    <property type="entry name" value="PPM-type_phosphatase-like_dom"/>
</dbReference>
<dbReference type="Proteomes" id="UP000187203">
    <property type="component" value="Unassembled WGS sequence"/>
</dbReference>
<dbReference type="Gene3D" id="3.60.40.10">
    <property type="entry name" value="PPM-type phosphatase domain"/>
    <property type="match status" value="1"/>
</dbReference>
<comment type="catalytic activity">
    <reaction evidence="1">
        <text>O-phospho-L-threonyl-[protein] + H2O = L-threonyl-[protein] + phosphate</text>
        <dbReference type="Rhea" id="RHEA:47004"/>
        <dbReference type="Rhea" id="RHEA-COMP:11060"/>
        <dbReference type="Rhea" id="RHEA-COMP:11605"/>
        <dbReference type="ChEBI" id="CHEBI:15377"/>
        <dbReference type="ChEBI" id="CHEBI:30013"/>
        <dbReference type="ChEBI" id="CHEBI:43474"/>
        <dbReference type="ChEBI" id="CHEBI:61977"/>
        <dbReference type="EC" id="3.1.3.16"/>
    </reaction>
</comment>
<dbReference type="EMBL" id="AWUE01012495">
    <property type="protein sequence ID" value="OMP09038.1"/>
    <property type="molecule type" value="Genomic_DNA"/>
</dbReference>
<comment type="catalytic activity">
    <reaction evidence="1">
        <text>O-phospho-L-seryl-[protein] + H2O = L-seryl-[protein] + phosphate</text>
        <dbReference type="Rhea" id="RHEA:20629"/>
        <dbReference type="Rhea" id="RHEA-COMP:9863"/>
        <dbReference type="Rhea" id="RHEA-COMP:11604"/>
        <dbReference type="ChEBI" id="CHEBI:15377"/>
        <dbReference type="ChEBI" id="CHEBI:29999"/>
        <dbReference type="ChEBI" id="CHEBI:43474"/>
        <dbReference type="ChEBI" id="CHEBI:83421"/>
        <dbReference type="EC" id="3.1.3.16"/>
    </reaction>
</comment>
<protein>
    <recommendedName>
        <fullName evidence="1">Protein phosphatase</fullName>
        <ecNumber evidence="1">3.1.3.16</ecNumber>
    </recommendedName>
</protein>
<dbReference type="OrthoDB" id="60843at2759"/>
<comment type="cofactor">
    <cofactor evidence="1">
        <name>Mg(2+)</name>
        <dbReference type="ChEBI" id="CHEBI:18420"/>
    </cofactor>
</comment>
<dbReference type="AlphaFoldDB" id="A0A1R3KPT4"/>
<accession>A0A1R3KPT4</accession>
<evidence type="ECO:0000313" key="3">
    <source>
        <dbReference type="EMBL" id="OMP09038.1"/>
    </source>
</evidence>
<feature type="domain" description="PPM-type phosphatase" evidence="2">
    <location>
        <begin position="1"/>
        <end position="148"/>
    </location>
</feature>
<sequence>MQSGRKSQQQASSYILVSNPNKVELLNRTAANTQSCGSSTVLVAYFDDRALHVAYIGDSGFMIIRNGSVFKRSSPMLYEFNFLILIGRGDHPSDFLRIDLNEGDVIITATDGLFGNLYEREIASIVLKSLQESLRPQEIEQKSRQVGN</sequence>
<dbReference type="GO" id="GO:0009507">
    <property type="term" value="C:chloroplast"/>
    <property type="evidence" value="ECO:0007669"/>
    <property type="project" value="TreeGrafter"/>
</dbReference>
<gene>
    <name evidence="3" type="ORF">COLO4_05867</name>
</gene>
<comment type="similarity">
    <text evidence="1">Belongs to the PP2C family.</text>
</comment>
<dbReference type="PANTHER" id="PTHR12320">
    <property type="entry name" value="PROTEIN PHOSPHATASE 2C"/>
    <property type="match status" value="1"/>
</dbReference>
<keyword evidence="1" id="KW-0464">Manganese</keyword>
<keyword evidence="1" id="KW-0378">Hydrolase</keyword>
<keyword evidence="1" id="KW-0904">Protein phosphatase</keyword>
<dbReference type="PROSITE" id="PS51746">
    <property type="entry name" value="PPM_2"/>
    <property type="match status" value="1"/>
</dbReference>
<dbReference type="InterPro" id="IPR036457">
    <property type="entry name" value="PPM-type-like_dom_sf"/>
</dbReference>
<evidence type="ECO:0000256" key="1">
    <source>
        <dbReference type="RuleBase" id="RU366020"/>
    </source>
</evidence>
<dbReference type="STRING" id="93759.A0A1R3KPT4"/>
<dbReference type="GO" id="GO:0004722">
    <property type="term" value="F:protein serine/threonine phosphatase activity"/>
    <property type="evidence" value="ECO:0007669"/>
    <property type="project" value="UniProtKB-EC"/>
</dbReference>
<reference evidence="4" key="1">
    <citation type="submission" date="2013-09" db="EMBL/GenBank/DDBJ databases">
        <title>Corchorus olitorius genome sequencing.</title>
        <authorList>
            <person name="Alam M."/>
            <person name="Haque M.S."/>
            <person name="Islam M.S."/>
            <person name="Emdad E.M."/>
            <person name="Islam M.M."/>
            <person name="Ahmed B."/>
            <person name="Halim A."/>
            <person name="Hossen Q.M.M."/>
            <person name="Hossain M.Z."/>
            <person name="Ahmed R."/>
            <person name="Khan M.M."/>
            <person name="Islam R."/>
            <person name="Rashid M.M."/>
            <person name="Khan S.A."/>
            <person name="Rahman M.S."/>
            <person name="Alam M."/>
            <person name="Yahiya A.S."/>
            <person name="Khan M.S."/>
            <person name="Azam M.S."/>
            <person name="Haque T."/>
            <person name="Lashkar M.Z.H."/>
            <person name="Akhand A.I."/>
            <person name="Morshed G."/>
            <person name="Roy S."/>
            <person name="Uddin K.S."/>
            <person name="Rabeya T."/>
            <person name="Hossain A.S."/>
            <person name="Chowdhury A."/>
            <person name="Snigdha A.R."/>
            <person name="Mortoza M.S."/>
            <person name="Matin S.A."/>
            <person name="Hoque S.M.E."/>
            <person name="Islam M.K."/>
            <person name="Roy D.K."/>
            <person name="Haider R."/>
            <person name="Moosa M.M."/>
            <person name="Elias S.M."/>
            <person name="Hasan A.M."/>
            <person name="Jahan S."/>
            <person name="Shafiuddin M."/>
            <person name="Mahmood N."/>
            <person name="Shommy N.S."/>
        </authorList>
    </citation>
    <scope>NUCLEOTIDE SEQUENCE [LARGE SCALE GENOMIC DNA]</scope>
    <source>
        <strain evidence="4">cv. O-4</strain>
    </source>
</reference>
<name>A0A1R3KPT4_9ROSI</name>
<keyword evidence="1" id="KW-0479">Metal-binding</keyword>
<proteinExistence type="inferred from homology"/>
<dbReference type="EC" id="3.1.3.16" evidence="1"/>
<dbReference type="Pfam" id="PF00481">
    <property type="entry name" value="PP2C"/>
    <property type="match status" value="1"/>
</dbReference>
<organism evidence="3 4">
    <name type="scientific">Corchorus olitorius</name>
    <dbReference type="NCBI Taxonomy" id="93759"/>
    <lineage>
        <taxon>Eukaryota</taxon>
        <taxon>Viridiplantae</taxon>
        <taxon>Streptophyta</taxon>
        <taxon>Embryophyta</taxon>
        <taxon>Tracheophyta</taxon>
        <taxon>Spermatophyta</taxon>
        <taxon>Magnoliopsida</taxon>
        <taxon>eudicotyledons</taxon>
        <taxon>Gunneridae</taxon>
        <taxon>Pentapetalae</taxon>
        <taxon>rosids</taxon>
        <taxon>malvids</taxon>
        <taxon>Malvales</taxon>
        <taxon>Malvaceae</taxon>
        <taxon>Grewioideae</taxon>
        <taxon>Apeibeae</taxon>
        <taxon>Corchorus</taxon>
    </lineage>
</organism>
<comment type="caution">
    <text evidence="3">The sequence shown here is derived from an EMBL/GenBank/DDBJ whole genome shotgun (WGS) entry which is preliminary data.</text>
</comment>
<keyword evidence="1" id="KW-0460">Magnesium</keyword>